<dbReference type="Gene3D" id="3.90.550.10">
    <property type="entry name" value="Spore Coat Polysaccharide Biosynthesis Protein SpsA, Chain A"/>
    <property type="match status" value="1"/>
</dbReference>
<protein>
    <submittedName>
        <fullName evidence="1">Glycosyltransferase family 2 protein</fullName>
    </submittedName>
</protein>
<dbReference type="AlphaFoldDB" id="A0A6I6GRX7"/>
<keyword evidence="1" id="KW-0808">Transferase</keyword>
<name>A0A6I6GRX7_9BACT</name>
<dbReference type="GO" id="GO:0016740">
    <property type="term" value="F:transferase activity"/>
    <property type="evidence" value="ECO:0007669"/>
    <property type="project" value="UniProtKB-KW"/>
</dbReference>
<evidence type="ECO:0000313" key="2">
    <source>
        <dbReference type="Proteomes" id="UP000426027"/>
    </source>
</evidence>
<dbReference type="InterPro" id="IPR029044">
    <property type="entry name" value="Nucleotide-diphossugar_trans"/>
</dbReference>
<keyword evidence="2" id="KW-1185">Reference proteome</keyword>
<accession>A0A6I6GRX7</accession>
<gene>
    <name evidence="1" type="ORF">GLV81_17740</name>
</gene>
<evidence type="ECO:0000313" key="1">
    <source>
        <dbReference type="EMBL" id="QGW29712.1"/>
    </source>
</evidence>
<dbReference type="Proteomes" id="UP000426027">
    <property type="component" value="Chromosome"/>
</dbReference>
<organism evidence="1 2">
    <name type="scientific">Phnomibacter ginsenosidimutans</name>
    <dbReference type="NCBI Taxonomy" id="2676868"/>
    <lineage>
        <taxon>Bacteria</taxon>
        <taxon>Pseudomonadati</taxon>
        <taxon>Bacteroidota</taxon>
        <taxon>Chitinophagia</taxon>
        <taxon>Chitinophagales</taxon>
        <taxon>Chitinophagaceae</taxon>
        <taxon>Phnomibacter</taxon>
    </lineage>
</organism>
<sequence length="301" mass="34719">MSVATPVLLILFNRPDTTARVWEAIRAAQPPVLLIAADAARHPGEEAQVQAARAITEQVDWPCTVHRRYASTNQGCKWGPYNAISWGFELVAAMIILEDDCLPHPDFFRFCDSMLERYRNHPQVMHISGSSFAAPAGTYSYQFSRFTFVWGWCTTRQAWSAMDIAMEQWPQLRQQGWLRRFFTDPHDVQYWQAQFDNVQHQQASIWDYQWTFSIWQAGGLCIYPAVNLVSNIGFGSGATHTHQEDSWLANRALQALGTLVHPSDIRINQQADQWLMRHVYAPKPPSLWQRLLRKLQSPFNR</sequence>
<dbReference type="SUPFAM" id="SSF53448">
    <property type="entry name" value="Nucleotide-diphospho-sugar transferases"/>
    <property type="match status" value="1"/>
</dbReference>
<dbReference type="RefSeq" id="WP_157480176.1">
    <property type="nucleotide sequence ID" value="NZ_CP046566.1"/>
</dbReference>
<reference evidence="1 2" key="1">
    <citation type="submission" date="2019-11" db="EMBL/GenBank/DDBJ databases">
        <authorList>
            <person name="Im W.T."/>
        </authorList>
    </citation>
    <scope>NUCLEOTIDE SEQUENCE [LARGE SCALE GENOMIC DNA]</scope>
    <source>
        <strain evidence="1 2">SB-02</strain>
    </source>
</reference>
<dbReference type="EMBL" id="CP046566">
    <property type="protein sequence ID" value="QGW29712.1"/>
    <property type="molecule type" value="Genomic_DNA"/>
</dbReference>
<proteinExistence type="predicted"/>
<dbReference type="KEGG" id="fls:GLV81_17740"/>